<protein>
    <recommendedName>
        <fullName evidence="3">Low temperature-induced protein</fullName>
    </recommendedName>
</protein>
<dbReference type="EMBL" id="JBHUGS010000001">
    <property type="protein sequence ID" value="MFD1949618.1"/>
    <property type="molecule type" value="Genomic_DNA"/>
</dbReference>
<sequence length="205" mass="20577">MTTTITRLFDSHADAKRAVTELEALGVPHGDISILGNDPDHVGDHDEGVDHAGDVDRGVKTGAAIGGVGGLLAGLGLLAIPGIGPIVAAGWLATTLAGAGLGAAGGAATGTIVGALTDAGHSSDDAGVYAEGVRRGSTLVSARVADAHADAAEVVLNKYGAVTATDRGRDYASNGWSGYDASAPAYTIEEMQAERSRYGRRTDEI</sequence>
<dbReference type="PANTHER" id="PTHR36109">
    <property type="entry name" value="MEMBRANE PROTEIN-RELATED"/>
    <property type="match status" value="1"/>
</dbReference>
<proteinExistence type="predicted"/>
<name>A0ABW4TSZ4_9SPHN</name>
<gene>
    <name evidence="1" type="ORF">ACFSGX_02405</name>
</gene>
<evidence type="ECO:0008006" key="3">
    <source>
        <dbReference type="Google" id="ProtNLM"/>
    </source>
</evidence>
<dbReference type="InterPro" id="IPR052948">
    <property type="entry name" value="Low_temp-induced_all0457"/>
</dbReference>
<dbReference type="PANTHER" id="PTHR36109:SF2">
    <property type="entry name" value="MEMBRANE PROTEIN"/>
    <property type="match status" value="1"/>
</dbReference>
<dbReference type="Proteomes" id="UP001597400">
    <property type="component" value="Unassembled WGS sequence"/>
</dbReference>
<accession>A0ABW4TSZ4</accession>
<evidence type="ECO:0000313" key="1">
    <source>
        <dbReference type="EMBL" id="MFD1949618.1"/>
    </source>
</evidence>
<organism evidence="1 2">
    <name type="scientific">Sphingomonas arantia</name>
    <dbReference type="NCBI Taxonomy" id="1460676"/>
    <lineage>
        <taxon>Bacteria</taxon>
        <taxon>Pseudomonadati</taxon>
        <taxon>Pseudomonadota</taxon>
        <taxon>Alphaproteobacteria</taxon>
        <taxon>Sphingomonadales</taxon>
        <taxon>Sphingomonadaceae</taxon>
        <taxon>Sphingomonas</taxon>
    </lineage>
</organism>
<keyword evidence="2" id="KW-1185">Reference proteome</keyword>
<evidence type="ECO:0000313" key="2">
    <source>
        <dbReference type="Proteomes" id="UP001597400"/>
    </source>
</evidence>
<comment type="caution">
    <text evidence="1">The sequence shown here is derived from an EMBL/GenBank/DDBJ whole genome shotgun (WGS) entry which is preliminary data.</text>
</comment>
<dbReference type="RefSeq" id="WP_380927193.1">
    <property type="nucleotide sequence ID" value="NZ_JBHUGS010000001.1"/>
</dbReference>
<reference evidence="2" key="1">
    <citation type="journal article" date="2019" name="Int. J. Syst. Evol. Microbiol.">
        <title>The Global Catalogue of Microorganisms (GCM) 10K type strain sequencing project: providing services to taxonomists for standard genome sequencing and annotation.</title>
        <authorList>
            <consortium name="The Broad Institute Genomics Platform"/>
            <consortium name="The Broad Institute Genome Sequencing Center for Infectious Disease"/>
            <person name="Wu L."/>
            <person name="Ma J."/>
        </authorList>
    </citation>
    <scope>NUCLEOTIDE SEQUENCE [LARGE SCALE GENOMIC DNA]</scope>
    <source>
        <strain evidence="2">CGMCC 1.12702</strain>
    </source>
</reference>